<dbReference type="Pfam" id="PF07454">
    <property type="entry name" value="SpoIIP"/>
    <property type="match status" value="1"/>
</dbReference>
<gene>
    <name evidence="2" type="ORF">SAMN05446037_104515</name>
</gene>
<reference evidence="2 3" key="1">
    <citation type="submission" date="2017-06" db="EMBL/GenBank/DDBJ databases">
        <authorList>
            <person name="Kim H.J."/>
            <person name="Triplett B.A."/>
        </authorList>
    </citation>
    <scope>NUCLEOTIDE SEQUENCE [LARGE SCALE GENOMIC DNA]</scope>
    <source>
        <strain evidence="2 3">SCA</strain>
    </source>
</reference>
<organism evidence="2 3">
    <name type="scientific">Anaerovirgula multivorans</name>
    <dbReference type="NCBI Taxonomy" id="312168"/>
    <lineage>
        <taxon>Bacteria</taxon>
        <taxon>Bacillati</taxon>
        <taxon>Bacillota</taxon>
        <taxon>Clostridia</taxon>
        <taxon>Peptostreptococcales</taxon>
        <taxon>Natronincolaceae</taxon>
        <taxon>Anaerovirgula</taxon>
    </lineage>
</organism>
<accession>A0A239KBY3</accession>
<dbReference type="InterPro" id="IPR010897">
    <property type="entry name" value="Spore_II_P"/>
</dbReference>
<proteinExistence type="predicted"/>
<dbReference type="Proteomes" id="UP000198304">
    <property type="component" value="Unassembled WGS sequence"/>
</dbReference>
<keyword evidence="1" id="KW-1133">Transmembrane helix</keyword>
<keyword evidence="1" id="KW-0812">Transmembrane</keyword>
<protein>
    <submittedName>
        <fullName evidence="2">Stage II sporulation protein P</fullName>
    </submittedName>
</protein>
<keyword evidence="1" id="KW-0472">Membrane</keyword>
<name>A0A239KBY3_9FIRM</name>
<dbReference type="OrthoDB" id="1633470at2"/>
<keyword evidence="3" id="KW-1185">Reference proteome</keyword>
<evidence type="ECO:0000256" key="1">
    <source>
        <dbReference type="SAM" id="Phobius"/>
    </source>
</evidence>
<dbReference type="NCBIfam" id="TIGR02867">
    <property type="entry name" value="spore_II_P"/>
    <property type="match status" value="1"/>
</dbReference>
<evidence type="ECO:0000313" key="3">
    <source>
        <dbReference type="Proteomes" id="UP000198304"/>
    </source>
</evidence>
<dbReference type="RefSeq" id="WP_089285299.1">
    <property type="nucleotide sequence ID" value="NZ_FZOJ01000045.1"/>
</dbReference>
<dbReference type="EMBL" id="FZOJ01000045">
    <property type="protein sequence ID" value="SNT15173.1"/>
    <property type="molecule type" value="Genomic_DNA"/>
</dbReference>
<feature type="transmembrane region" description="Helical" evidence="1">
    <location>
        <begin position="12"/>
        <end position="32"/>
    </location>
</feature>
<evidence type="ECO:0000313" key="2">
    <source>
        <dbReference type="EMBL" id="SNT15173.1"/>
    </source>
</evidence>
<sequence>MKRKLAYVKNYHNIIILILILAILFFFGKIILNKNSFAEASSVGTDMTTLEPKKDLTSENKFLVHAIHQAFPATAIQEKATIGSYIHTLYSSFIYNIFTVDFKNPITFVQAQFPAIRSYPVEQQSPTKDITPKTPDNDSRDIFFVDLDNNKESVAAGTLPKEEELKDLNPQEKDDLGESWQGIYLVGEDDIVDSLDSGNSETIVNVKKPKKIKFEEGKPHILIYHTHGTESYKPASEGNYHTLRKEYSVIAVGEILKQKLEKEGYNVIHDTTYHDHPSYSGSYTRSLETARKILEANPSIKIVLDVHRDGYDNIETNPNRNSLIANNRVTINNEVSTRFQFVIGPESANRQEVETFATYIKAVSDSKYPGFSKPILLKPYGRYNQFLVDHYALLEVGSNANTIEEVKKAAAYLADVLIESLKHIKE</sequence>
<dbReference type="AlphaFoldDB" id="A0A239KBY3"/>